<comment type="catalytic activity">
    <reaction evidence="11">
        <text>N(6)-dimethylallyladenosine(37) in tRNA + (sulfur carrier)-SH + AH2 + S-adenosyl-L-methionine = 2-thio-N(6)-dimethylallyladenosine(37) in tRNA + (sulfur carrier)-H + 5'-deoxyadenosine + L-methionine + A + H(+)</text>
        <dbReference type="Rhea" id="RHEA:36339"/>
        <dbReference type="Rhea" id="RHEA-COMP:10375"/>
        <dbReference type="Rhea" id="RHEA-COMP:10377"/>
        <dbReference type="Rhea" id="RHEA-COMP:14737"/>
        <dbReference type="Rhea" id="RHEA-COMP:14739"/>
        <dbReference type="ChEBI" id="CHEBI:13193"/>
        <dbReference type="ChEBI" id="CHEBI:15378"/>
        <dbReference type="ChEBI" id="CHEBI:17319"/>
        <dbReference type="ChEBI" id="CHEBI:17499"/>
        <dbReference type="ChEBI" id="CHEBI:29917"/>
        <dbReference type="ChEBI" id="CHEBI:57844"/>
        <dbReference type="ChEBI" id="CHEBI:59789"/>
        <dbReference type="ChEBI" id="CHEBI:64428"/>
        <dbReference type="ChEBI" id="CHEBI:74415"/>
        <dbReference type="ChEBI" id="CHEBI:74416"/>
    </reaction>
    <physiologicalReaction direction="left-to-right" evidence="11">
        <dbReference type="Rhea" id="RHEA:36340"/>
    </physiologicalReaction>
</comment>
<dbReference type="GO" id="GO:0051539">
    <property type="term" value="F:4 iron, 4 sulfur cluster binding"/>
    <property type="evidence" value="ECO:0007669"/>
    <property type="project" value="UniProtKB-UniRule"/>
</dbReference>
<dbReference type="InterPro" id="IPR006463">
    <property type="entry name" value="MiaB_methiolase"/>
</dbReference>
<dbReference type="InterPro" id="IPR005839">
    <property type="entry name" value="Methylthiotransferase"/>
</dbReference>
<accession>F7WZJ4</accession>
<evidence type="ECO:0000256" key="8">
    <source>
        <dbReference type="ARBA" id="ARBA00023004"/>
    </source>
</evidence>
<dbReference type="SUPFAM" id="SSF102114">
    <property type="entry name" value="Radical SAM enzymes"/>
    <property type="match status" value="1"/>
</dbReference>
<keyword evidence="9 14" id="KW-0411">Iron-sulfur</keyword>
<dbReference type="Pfam" id="PF04055">
    <property type="entry name" value="Radical_SAM"/>
    <property type="match status" value="1"/>
</dbReference>
<evidence type="ECO:0000256" key="12">
    <source>
        <dbReference type="ARBA" id="ARBA00052380"/>
    </source>
</evidence>
<evidence type="ECO:0000256" key="7">
    <source>
        <dbReference type="ARBA" id="ARBA00022723"/>
    </source>
</evidence>
<comment type="function">
    <text evidence="1 14">Catalyzes the methylthiolation of N6-(dimethylallyl)adenosine (i(6)A), leading to the formation of 2-methylthio-N6-(dimethylallyl)adenosine (ms(2)i(6)A) at position 37 in tRNAs that read codons beginning with uridine.</text>
</comment>
<evidence type="ECO:0000313" key="18">
    <source>
        <dbReference type="Proteomes" id="UP000006811"/>
    </source>
</evidence>
<dbReference type="InterPro" id="IPR058240">
    <property type="entry name" value="rSAM_sf"/>
</dbReference>
<dbReference type="SFLD" id="SFLDG01061">
    <property type="entry name" value="methylthiotransferase"/>
    <property type="match status" value="1"/>
</dbReference>
<dbReference type="Gene3D" id="3.40.50.12160">
    <property type="entry name" value="Methylthiotransferase, N-terminal domain"/>
    <property type="match status" value="1"/>
</dbReference>
<dbReference type="PROSITE" id="PS01278">
    <property type="entry name" value="MTTASE_RADICAL"/>
    <property type="match status" value="1"/>
</dbReference>
<dbReference type="Pfam" id="PF00919">
    <property type="entry name" value="UPF0004"/>
    <property type="match status" value="1"/>
</dbReference>
<evidence type="ECO:0000256" key="4">
    <source>
        <dbReference type="ARBA" id="ARBA00022679"/>
    </source>
</evidence>
<keyword evidence="4 14" id="KW-0808">Transferase</keyword>
<dbReference type="GO" id="GO:0046872">
    <property type="term" value="F:metal ion binding"/>
    <property type="evidence" value="ECO:0007669"/>
    <property type="project" value="UniProtKB-KW"/>
</dbReference>
<dbReference type="GO" id="GO:0035597">
    <property type="term" value="F:tRNA-2-methylthio-N(6)-dimethylallyladenosine(37) synthase activity"/>
    <property type="evidence" value="ECO:0007669"/>
    <property type="project" value="UniProtKB-EC"/>
</dbReference>
<feature type="domain" description="Radical SAM core" evidence="16">
    <location>
        <begin position="149"/>
        <end position="381"/>
    </location>
</feature>
<feature type="binding site" evidence="14">
    <location>
        <position position="163"/>
    </location>
    <ligand>
        <name>[4Fe-4S] cluster</name>
        <dbReference type="ChEBI" id="CHEBI:49883"/>
        <label>2</label>
        <note>4Fe-4S-S-AdoMet</note>
    </ligand>
</feature>
<gene>
    <name evidence="14 17" type="primary">miaB</name>
    <name evidence="17" type="ORF">BCTU_286</name>
</gene>
<keyword evidence="7 14" id="KW-0479">Metal-binding</keyword>
<dbReference type="CDD" id="cd01335">
    <property type="entry name" value="Radical_SAM"/>
    <property type="match status" value="1"/>
</dbReference>
<keyword evidence="3 14" id="KW-0963">Cytoplasm</keyword>
<comment type="similarity">
    <text evidence="14">Belongs to the methylthiotransferase family. MiaB subfamily.</text>
</comment>
<dbReference type="Pfam" id="PF01938">
    <property type="entry name" value="TRAM"/>
    <property type="match status" value="1"/>
</dbReference>
<name>F7WZJ4_9GAMM</name>
<dbReference type="SMART" id="SM00729">
    <property type="entry name" value="Elp3"/>
    <property type="match status" value="1"/>
</dbReference>
<dbReference type="HAMAP" id="MF_01864">
    <property type="entry name" value="tRNA_metthiotr_MiaB"/>
    <property type="match status" value="1"/>
</dbReference>
<sequence length="448" mass="51821">MTIKKTKKIYIKTWGCQMNQHDSDILINIFNKTKKYKIVKTPENSNILILNTCSIREKAQEKLFHQLGRWKKLKDKNSNIIIAVGGCVAAQEGKKIYQRANYINIIFGPKTVHKLPELIKKISHSNICIIDIDDSPLKKFNSFCPQFNSVKKVSSFVTIIEGCNKFCSFCIVPYTRGREISRPYVDIIREIKELSNLGVCEVILLGQNVNSYYYKKNNQSPCSFSDLLHLISDIPKIQRIRYITSHPKDFSDDIINAYKTIPKLMDALHLPVQCGSNKILKLMKRGYTTHEYENIIKKIRKIRPNISISSDFIVGFPGETKKDFNKTLDFIKKIDFDSSYSFIYSVRPGTRAAKLIDNVPLKEKKENLLKLQKKLINMLFNGAEECLEQYNQYWLKKIHNKNNHKVLGRTKNNKIVCLHGTNELIGHVVNVKITNINYHSFLRGEIIL</sequence>
<evidence type="ECO:0000313" key="17">
    <source>
        <dbReference type="EMBL" id="AEH39861.1"/>
    </source>
</evidence>
<comment type="catalytic activity">
    <reaction evidence="13">
        <text>N(6)-dimethylallyladenosine(37) in tRNA + (sulfur carrier)-SH + AH2 + 2 S-adenosyl-L-methionine = 2-methylsulfanyl-N(6)-dimethylallyladenosine(37) in tRNA + (sulfur carrier)-H + 5'-deoxyadenosine + L-methionine + A + S-adenosyl-L-homocysteine + 2 H(+)</text>
        <dbReference type="Rhea" id="RHEA:37067"/>
        <dbReference type="Rhea" id="RHEA-COMP:10375"/>
        <dbReference type="Rhea" id="RHEA-COMP:10376"/>
        <dbReference type="Rhea" id="RHEA-COMP:14737"/>
        <dbReference type="Rhea" id="RHEA-COMP:14739"/>
        <dbReference type="ChEBI" id="CHEBI:13193"/>
        <dbReference type="ChEBI" id="CHEBI:15378"/>
        <dbReference type="ChEBI" id="CHEBI:17319"/>
        <dbReference type="ChEBI" id="CHEBI:17499"/>
        <dbReference type="ChEBI" id="CHEBI:29917"/>
        <dbReference type="ChEBI" id="CHEBI:57844"/>
        <dbReference type="ChEBI" id="CHEBI:57856"/>
        <dbReference type="ChEBI" id="CHEBI:59789"/>
        <dbReference type="ChEBI" id="CHEBI:64428"/>
        <dbReference type="ChEBI" id="CHEBI:74415"/>
        <dbReference type="ChEBI" id="CHEBI:74417"/>
        <dbReference type="EC" id="2.8.4.3"/>
    </reaction>
    <physiologicalReaction direction="left-to-right" evidence="13">
        <dbReference type="Rhea" id="RHEA:37068"/>
    </physiologicalReaction>
</comment>
<dbReference type="PANTHER" id="PTHR43020">
    <property type="entry name" value="CDK5 REGULATORY SUBUNIT-ASSOCIATED PROTEIN 1"/>
    <property type="match status" value="1"/>
</dbReference>
<evidence type="ECO:0000256" key="11">
    <source>
        <dbReference type="ARBA" id="ARBA00050926"/>
    </source>
</evidence>
<feature type="binding site" evidence="14">
    <location>
        <position position="87"/>
    </location>
    <ligand>
        <name>[4Fe-4S] cluster</name>
        <dbReference type="ChEBI" id="CHEBI:49883"/>
        <label>1</label>
    </ligand>
</feature>
<reference evidence="17 18" key="1">
    <citation type="journal article" date="2011" name="Appl. Environ. Microbiol.">
        <title>The genome of Buchnera aphidicola from the aphid Cinara tujafilina provides new clues about the evolutionary history of metabolic losses in bacterial endosymbionts.</title>
        <authorList>
            <person name="Lamelas A."/>
            <person name="Gosalbes M.J."/>
            <person name="Moya A."/>
            <person name="Latorre A."/>
        </authorList>
    </citation>
    <scope>NUCLEOTIDE SEQUENCE [LARGE SCALE GENOMIC DNA]</scope>
    <source>
        <strain evidence="18">Cinara tujafilina</strain>
    </source>
</reference>
<dbReference type="EC" id="2.8.4.3" evidence="10 14"/>
<dbReference type="FunFam" id="3.40.50.12160:FF:000001">
    <property type="entry name" value="tRNA-2-methylthio-N(6)-dimethylallyladenosine synthase"/>
    <property type="match status" value="1"/>
</dbReference>
<feature type="binding site" evidence="14">
    <location>
        <position position="16"/>
    </location>
    <ligand>
        <name>[4Fe-4S] cluster</name>
        <dbReference type="ChEBI" id="CHEBI:49883"/>
        <label>1</label>
    </ligand>
</feature>
<dbReference type="FunFam" id="3.80.30.20:FF:000001">
    <property type="entry name" value="tRNA-2-methylthio-N(6)-dimethylallyladenosine synthase 2"/>
    <property type="match status" value="1"/>
</dbReference>
<dbReference type="Gene3D" id="3.80.30.20">
    <property type="entry name" value="tm_1862 like domain"/>
    <property type="match status" value="1"/>
</dbReference>
<keyword evidence="2 14" id="KW-0004">4Fe-4S</keyword>
<dbReference type="NCBIfam" id="TIGR00089">
    <property type="entry name" value="MiaB/RimO family radical SAM methylthiotransferase"/>
    <property type="match status" value="1"/>
</dbReference>
<dbReference type="eggNOG" id="COG0621">
    <property type="taxonomic scope" value="Bacteria"/>
</dbReference>
<comment type="cofactor">
    <cofactor evidence="14">
        <name>[4Fe-4S] cluster</name>
        <dbReference type="ChEBI" id="CHEBI:49883"/>
    </cofactor>
    <text evidence="14">Binds 2 [4Fe-4S] clusters. One cluster is coordinated with 3 cysteines and an exchangeable S-adenosyl-L-methionine.</text>
</comment>
<dbReference type="GO" id="GO:0005829">
    <property type="term" value="C:cytosol"/>
    <property type="evidence" value="ECO:0007669"/>
    <property type="project" value="TreeGrafter"/>
</dbReference>
<feature type="domain" description="MTTase N-terminal" evidence="15">
    <location>
        <begin position="7"/>
        <end position="124"/>
    </location>
</feature>
<dbReference type="SFLD" id="SFLDG01082">
    <property type="entry name" value="B12-binding_domain_containing"/>
    <property type="match status" value="1"/>
</dbReference>
<keyword evidence="6 14" id="KW-0819">tRNA processing</keyword>
<evidence type="ECO:0000256" key="2">
    <source>
        <dbReference type="ARBA" id="ARBA00022485"/>
    </source>
</evidence>
<dbReference type="PROSITE" id="PS51918">
    <property type="entry name" value="RADICAL_SAM"/>
    <property type="match status" value="1"/>
</dbReference>
<keyword evidence="5 14" id="KW-0949">S-adenosyl-L-methionine</keyword>
<dbReference type="SFLD" id="SFLDF00273">
    <property type="entry name" value="(dimethylallyl)adenosine_tRNA"/>
    <property type="match status" value="1"/>
</dbReference>
<evidence type="ECO:0000256" key="10">
    <source>
        <dbReference type="ARBA" id="ARBA00033765"/>
    </source>
</evidence>
<keyword evidence="18" id="KW-1185">Reference proteome</keyword>
<evidence type="ECO:0000256" key="6">
    <source>
        <dbReference type="ARBA" id="ARBA00022694"/>
    </source>
</evidence>
<dbReference type="InterPro" id="IPR013848">
    <property type="entry name" value="Methylthiotransferase_N"/>
</dbReference>
<evidence type="ECO:0000256" key="1">
    <source>
        <dbReference type="ARBA" id="ARBA00003234"/>
    </source>
</evidence>
<keyword evidence="8 14" id="KW-0408">Iron</keyword>
<evidence type="ECO:0000259" key="15">
    <source>
        <dbReference type="PROSITE" id="PS51449"/>
    </source>
</evidence>
<comment type="catalytic activity">
    <reaction evidence="12">
        <text>2-thio-N(6)-dimethylallyladenosine(37) in tRNA + S-adenosyl-L-methionine = 2-methylsulfanyl-N(6)-dimethylallyladenosine(37) in tRNA + S-adenosyl-L-homocysteine + H(+)</text>
        <dbReference type="Rhea" id="RHEA:37063"/>
        <dbReference type="Rhea" id="RHEA-COMP:10376"/>
        <dbReference type="Rhea" id="RHEA-COMP:10377"/>
        <dbReference type="ChEBI" id="CHEBI:15378"/>
        <dbReference type="ChEBI" id="CHEBI:57856"/>
        <dbReference type="ChEBI" id="CHEBI:59789"/>
        <dbReference type="ChEBI" id="CHEBI:74416"/>
        <dbReference type="ChEBI" id="CHEBI:74417"/>
    </reaction>
    <physiologicalReaction direction="left-to-right" evidence="12">
        <dbReference type="Rhea" id="RHEA:37064"/>
    </physiologicalReaction>
</comment>
<proteinExistence type="inferred from homology"/>
<feature type="binding site" evidence="14">
    <location>
        <position position="170"/>
    </location>
    <ligand>
        <name>[4Fe-4S] cluster</name>
        <dbReference type="ChEBI" id="CHEBI:49883"/>
        <label>2</label>
        <note>4Fe-4S-S-AdoMet</note>
    </ligand>
</feature>
<dbReference type="AlphaFoldDB" id="F7WZJ4"/>
<comment type="subcellular location">
    <subcellularLocation>
        <location evidence="14">Cytoplasm</location>
    </subcellularLocation>
</comment>
<dbReference type="STRING" id="261317.BCTU_286"/>
<dbReference type="KEGG" id="baj:BCTU_286"/>
<feature type="binding site" evidence="14">
    <location>
        <position position="53"/>
    </location>
    <ligand>
        <name>[4Fe-4S] cluster</name>
        <dbReference type="ChEBI" id="CHEBI:49883"/>
        <label>1</label>
    </ligand>
</feature>
<protein>
    <recommendedName>
        <fullName evidence="10 14">tRNA-2-methylthio-N(6)-dimethylallyladenosine synthase</fullName>
        <ecNumber evidence="10 14">2.8.4.3</ecNumber>
    </recommendedName>
    <alternativeName>
        <fullName evidence="14">(Dimethylallyl)adenosine tRNA methylthiotransferase MiaB</fullName>
    </alternativeName>
    <alternativeName>
        <fullName evidence="14">tRNA-i(6)A37 methylthiotransferase</fullName>
    </alternativeName>
</protein>
<organism evidence="17 18">
    <name type="scientific">Buchnera aphidicola</name>
    <name type="common">Cinara tujafilina</name>
    <dbReference type="NCBI Taxonomy" id="261317"/>
    <lineage>
        <taxon>Bacteria</taxon>
        <taxon>Pseudomonadati</taxon>
        <taxon>Pseudomonadota</taxon>
        <taxon>Gammaproteobacteria</taxon>
        <taxon>Enterobacterales</taxon>
        <taxon>Erwiniaceae</taxon>
        <taxon>Buchnera</taxon>
    </lineage>
</organism>
<dbReference type="HOGENOM" id="CLU_018697_2_0_6"/>
<evidence type="ECO:0000256" key="3">
    <source>
        <dbReference type="ARBA" id="ARBA00022490"/>
    </source>
</evidence>
<dbReference type="InterPro" id="IPR006638">
    <property type="entry name" value="Elp3/MiaA/NifB-like_rSAM"/>
</dbReference>
<dbReference type="InterPro" id="IPR002792">
    <property type="entry name" value="TRAM_dom"/>
</dbReference>
<dbReference type="InterPro" id="IPR020612">
    <property type="entry name" value="Methylthiotransferase_CS"/>
</dbReference>
<evidence type="ECO:0000256" key="13">
    <source>
        <dbReference type="ARBA" id="ARBA00052587"/>
    </source>
</evidence>
<dbReference type="InterPro" id="IPR023404">
    <property type="entry name" value="rSAM_horseshoe"/>
</dbReference>
<dbReference type="Proteomes" id="UP000006811">
    <property type="component" value="Chromosome"/>
</dbReference>
<dbReference type="EMBL" id="CP001817">
    <property type="protein sequence ID" value="AEH39861.1"/>
    <property type="molecule type" value="Genomic_DNA"/>
</dbReference>
<evidence type="ECO:0000259" key="16">
    <source>
        <dbReference type="PROSITE" id="PS51918"/>
    </source>
</evidence>
<dbReference type="SFLD" id="SFLDS00029">
    <property type="entry name" value="Radical_SAM"/>
    <property type="match status" value="1"/>
</dbReference>
<dbReference type="InterPro" id="IPR038135">
    <property type="entry name" value="Methylthiotransferase_N_sf"/>
</dbReference>
<dbReference type="NCBIfam" id="TIGR01574">
    <property type="entry name" value="miaB-methiolase"/>
    <property type="match status" value="1"/>
</dbReference>
<dbReference type="InterPro" id="IPR007197">
    <property type="entry name" value="rSAM"/>
</dbReference>
<dbReference type="PANTHER" id="PTHR43020:SF2">
    <property type="entry name" value="MITOCHONDRIAL TRNA METHYLTHIOTRANSFERASE CDK5RAP1"/>
    <property type="match status" value="1"/>
</dbReference>
<dbReference type="PROSITE" id="PS51449">
    <property type="entry name" value="MTTASE_N"/>
    <property type="match status" value="1"/>
</dbReference>
<feature type="binding site" evidence="14">
    <location>
        <position position="167"/>
    </location>
    <ligand>
        <name>[4Fe-4S] cluster</name>
        <dbReference type="ChEBI" id="CHEBI:49883"/>
        <label>2</label>
        <note>4Fe-4S-S-AdoMet</note>
    </ligand>
</feature>
<evidence type="ECO:0000256" key="5">
    <source>
        <dbReference type="ARBA" id="ARBA00022691"/>
    </source>
</evidence>
<evidence type="ECO:0000256" key="14">
    <source>
        <dbReference type="HAMAP-Rule" id="MF_01864"/>
    </source>
</evidence>
<comment type="subunit">
    <text evidence="14">Monomer.</text>
</comment>
<evidence type="ECO:0000256" key="9">
    <source>
        <dbReference type="ARBA" id="ARBA00023014"/>
    </source>
</evidence>